<dbReference type="AlphaFoldDB" id="A0A810Q8S3"/>
<name>A0A810Q8S3_9FIRM</name>
<dbReference type="PANTHER" id="PTHR30330">
    <property type="entry name" value="AGSS FAMILY TRANSPORTER, SODIUM-ALANINE"/>
    <property type="match status" value="1"/>
</dbReference>
<gene>
    <name evidence="9" type="ORF">MM59RIKEN_19090</name>
</gene>
<comment type="subcellular location">
    <subcellularLocation>
        <location evidence="1 8">Cell membrane</location>
        <topology evidence="1 8">Multi-pass membrane protein</topology>
    </subcellularLocation>
</comment>
<evidence type="ECO:0000256" key="5">
    <source>
        <dbReference type="ARBA" id="ARBA00022692"/>
    </source>
</evidence>
<dbReference type="Pfam" id="PF01235">
    <property type="entry name" value="Na_Ala_symp"/>
    <property type="match status" value="1"/>
</dbReference>
<dbReference type="PANTHER" id="PTHR30330:SF3">
    <property type="entry name" value="TRANSCRIPTIONAL REGULATOR, LRP FAMILY"/>
    <property type="match status" value="1"/>
</dbReference>
<keyword evidence="3 8" id="KW-0813">Transport</keyword>
<evidence type="ECO:0000256" key="1">
    <source>
        <dbReference type="ARBA" id="ARBA00004651"/>
    </source>
</evidence>
<feature type="transmembrane region" description="Helical" evidence="8">
    <location>
        <begin position="235"/>
        <end position="260"/>
    </location>
</feature>
<evidence type="ECO:0000313" key="9">
    <source>
        <dbReference type="EMBL" id="BCK84590.1"/>
    </source>
</evidence>
<feature type="transmembrane region" description="Helical" evidence="8">
    <location>
        <begin position="60"/>
        <end position="85"/>
    </location>
</feature>
<keyword evidence="10" id="KW-1185">Reference proteome</keyword>
<feature type="transmembrane region" description="Helical" evidence="8">
    <location>
        <begin position="301"/>
        <end position="325"/>
    </location>
</feature>
<organism evidence="9 10">
    <name type="scientific">Pusillibacter faecalis</name>
    <dbReference type="NCBI Taxonomy" id="2714358"/>
    <lineage>
        <taxon>Bacteria</taxon>
        <taxon>Bacillati</taxon>
        <taxon>Bacillota</taxon>
        <taxon>Clostridia</taxon>
        <taxon>Eubacteriales</taxon>
        <taxon>Oscillospiraceae</taxon>
        <taxon>Pusillibacter</taxon>
    </lineage>
</organism>
<sequence length="453" mass="46656">MLYTLNNALWGPATLALLLGSGIYLTIRLRFLPWRRLGYALRSALGREARRTGGQGVSPFSALMTALAATIGTGNIVGVATALVAGGPGALVWMELSALFGMATIFTESVLAVRFRRRDHRGQWAGGPMYVMEAAFGRRAGRLLGTVFSLFAVGASLGIGSLTQANAIADALSSTFALPAGPVGLVTAGLALLGILGGIRSIAKVTSVLVPVMAVLYLAAGLVVIGGNLGNLPEGLLAILCSAFSPRAAAGGFAGMWAAARWGVARGVFSNEAGLGSAGIAAASADASSPVQQGYISMTGAFFDTIIICTVTGLAICCSGVLGAVDASGAPVDGAALTILAFQTVLGDLGGKCIALFIVLFAFSTILGWEYQGETAFSYLTRDRGRMAYRLVYVLAVLLGARARLETVYLLSDICNALMCMPNLICLMAMSGEAAAAVRHASFGRPLRQKISV</sequence>
<dbReference type="KEGG" id="pfaa:MM59RIKEN_19090"/>
<evidence type="ECO:0000313" key="10">
    <source>
        <dbReference type="Proteomes" id="UP000679848"/>
    </source>
</evidence>
<dbReference type="GO" id="GO:0005886">
    <property type="term" value="C:plasma membrane"/>
    <property type="evidence" value="ECO:0007669"/>
    <property type="project" value="UniProtKB-SubCell"/>
</dbReference>
<feature type="transmembrane region" description="Helical" evidence="8">
    <location>
        <begin position="6"/>
        <end position="27"/>
    </location>
</feature>
<evidence type="ECO:0000256" key="7">
    <source>
        <dbReference type="ARBA" id="ARBA00023136"/>
    </source>
</evidence>
<protein>
    <submittedName>
        <fullName evidence="9">Sodium:alanine symporter</fullName>
    </submittedName>
</protein>
<reference evidence="9" key="1">
    <citation type="submission" date="2020-09" db="EMBL/GenBank/DDBJ databases">
        <title>New species isolated from human feces.</title>
        <authorList>
            <person name="Kitahara M."/>
            <person name="Shigeno Y."/>
            <person name="Shime M."/>
            <person name="Matsumoto Y."/>
            <person name="Nakamura S."/>
            <person name="Motooka D."/>
            <person name="Fukuoka S."/>
            <person name="Nishikawa H."/>
            <person name="Benno Y."/>
        </authorList>
    </citation>
    <scope>NUCLEOTIDE SEQUENCE</scope>
    <source>
        <strain evidence="9">MM59</strain>
    </source>
</reference>
<feature type="transmembrane region" description="Helical" evidence="8">
    <location>
        <begin position="208"/>
        <end position="229"/>
    </location>
</feature>
<proteinExistence type="inferred from homology"/>
<dbReference type="RefSeq" id="WP_213543228.1">
    <property type="nucleotide sequence ID" value="NZ_AP023420.1"/>
</dbReference>
<comment type="similarity">
    <text evidence="2 8">Belongs to the alanine or glycine:cation symporter (AGCS) (TC 2.A.25) family.</text>
</comment>
<evidence type="ECO:0000256" key="4">
    <source>
        <dbReference type="ARBA" id="ARBA00022475"/>
    </source>
</evidence>
<evidence type="ECO:0000256" key="3">
    <source>
        <dbReference type="ARBA" id="ARBA00022448"/>
    </source>
</evidence>
<keyword evidence="4 8" id="KW-1003">Cell membrane</keyword>
<evidence type="ECO:0000256" key="6">
    <source>
        <dbReference type="ARBA" id="ARBA00022989"/>
    </source>
</evidence>
<keyword evidence="7 8" id="KW-0472">Membrane</keyword>
<dbReference type="Proteomes" id="UP000679848">
    <property type="component" value="Chromosome"/>
</dbReference>
<feature type="transmembrane region" description="Helical" evidence="8">
    <location>
        <begin position="143"/>
        <end position="164"/>
    </location>
</feature>
<dbReference type="GO" id="GO:0005283">
    <property type="term" value="F:amino acid:sodium symporter activity"/>
    <property type="evidence" value="ECO:0007669"/>
    <property type="project" value="InterPro"/>
</dbReference>
<dbReference type="NCBIfam" id="TIGR00835">
    <property type="entry name" value="agcS"/>
    <property type="match status" value="1"/>
</dbReference>
<feature type="transmembrane region" description="Helical" evidence="8">
    <location>
        <begin position="91"/>
        <end position="113"/>
    </location>
</feature>
<feature type="transmembrane region" description="Helical" evidence="8">
    <location>
        <begin position="345"/>
        <end position="367"/>
    </location>
</feature>
<dbReference type="Gene3D" id="1.20.1740.10">
    <property type="entry name" value="Amino acid/polyamine transporter I"/>
    <property type="match status" value="1"/>
</dbReference>
<keyword evidence="5 8" id="KW-0812">Transmembrane</keyword>
<keyword evidence="6 8" id="KW-1133">Transmembrane helix</keyword>
<keyword evidence="8" id="KW-0769">Symport</keyword>
<evidence type="ECO:0000256" key="2">
    <source>
        <dbReference type="ARBA" id="ARBA00009261"/>
    </source>
</evidence>
<feature type="transmembrane region" description="Helical" evidence="8">
    <location>
        <begin position="176"/>
        <end position="196"/>
    </location>
</feature>
<dbReference type="InterPro" id="IPR001463">
    <property type="entry name" value="Na/Ala_symport"/>
</dbReference>
<dbReference type="PRINTS" id="PR00175">
    <property type="entry name" value="NAALASMPORT"/>
</dbReference>
<evidence type="ECO:0000256" key="8">
    <source>
        <dbReference type="RuleBase" id="RU363064"/>
    </source>
</evidence>
<dbReference type="EMBL" id="AP023420">
    <property type="protein sequence ID" value="BCK84590.1"/>
    <property type="molecule type" value="Genomic_DNA"/>
</dbReference>
<accession>A0A810Q8S3</accession>